<organism evidence="12 13">
    <name type="scientific">Fodinibius roseus</name>
    <dbReference type="NCBI Taxonomy" id="1194090"/>
    <lineage>
        <taxon>Bacteria</taxon>
        <taxon>Pseudomonadati</taxon>
        <taxon>Balneolota</taxon>
        <taxon>Balneolia</taxon>
        <taxon>Balneolales</taxon>
        <taxon>Balneolaceae</taxon>
        <taxon>Fodinibius</taxon>
    </lineage>
</organism>
<proteinExistence type="predicted"/>
<dbReference type="PROSITE" id="PS50109">
    <property type="entry name" value="HIS_KIN"/>
    <property type="match status" value="1"/>
</dbReference>
<dbReference type="InterPro" id="IPR003594">
    <property type="entry name" value="HATPase_dom"/>
</dbReference>
<evidence type="ECO:0000256" key="6">
    <source>
        <dbReference type="PROSITE-ProRule" id="PRU00169"/>
    </source>
</evidence>
<dbReference type="Pfam" id="PF02518">
    <property type="entry name" value="HATPase_c"/>
    <property type="match status" value="1"/>
</dbReference>
<dbReference type="SUPFAM" id="SSF55785">
    <property type="entry name" value="PYP-like sensor domain (PAS domain)"/>
    <property type="match status" value="6"/>
</dbReference>
<keyword evidence="3 6" id="KW-0597">Phosphoprotein</keyword>
<protein>
    <recommendedName>
        <fullName evidence="2">histidine kinase</fullName>
        <ecNumber evidence="2">2.7.13.3</ecNumber>
    </recommendedName>
</protein>
<sequence>MGKAYHILLIDNDESDTDLIETELNKQDIDLHLDIIQTEGQLIDRLDNKPPDLVISDYNLPTLSGTSALRIVRDQHPQLPFILVAGSIGEEKAVDIMLEGASDYAMKDNIERLGAAVKRELQNYEQHLQKQHELEQAKKRQQSIIDSVDGIVWEADAQTFEFHYISPQVRQLLGYTPKEWLNTPNFWQDHIHPNDRPRAVSYCHHKTRQGDNHEFEYRMLTANDEYVWFRDYVSVIMEDGKPNQLRGIMLDITQQKNAERQRDKAYKIAKIGHWEIDFSINKNGTVYWSNAIREILEVDEDFQPTVEDSISFIAPQSQELGKNAFKEAVANGTSYDNEIAIRTAKGNTRWVRNTGQAEFKDGQCIRVYGSFQDITGRKVSEKKYRNIFNLSPQPMWVYDPETLKFLDVNRAAISHYGYSYEEFMDMTLKDIRPEGDIPELMEAVKEKRRKKDSYYEGLFRHKTKEESIIHVNIKRNSIDYEGREAAMVLAEDVTEKLEAERERQLSEQKFKSLVRSGASTIAVLNEEGIFSYISENHEQITGWSSQELTGKNAFKFMHPDDRDRVRARFRKLQTKKENQHTLPYRFKHKEGHWIWKESIGSDLSQSPVLNGYVINSHDVTERRYYRELEKIERDILEESITGNSSLSVLAEKLLLKLEDLHSCMTCSIQKIVNGKLQNLAAPSLPKAYLAEIEGISIGNNMCTCCTAAYLKEPVIAENIYGNPRWEGYRHLGDKYNFSACWSKPIIDSDQNVVATFAIYYKTPQAPSDREKNTIDRVAHLLRLLFDSFDKEKAEQKLALREQRFKSLVQDGSDLIAILDQNGNYTYVAPTSVSVLGIPPEEFIGNNALDYIHDKHKGRIQEVLATLPETKRAKIKPFLFKDGKGEWRWVETIITNLLDNPAVDGFIANSRDVTTQIEREQKLKENLELYEYVTKATDDVVYDWNIAKDILQWDDSFREKFPYHTQEQYTIRHWTQNIHPEDLPEVKESLNHILENTEKSQWEQEYRFQKNDGSYATVFERGFIIRDGQGNAVRMIGSLQDITELKQHEKELEASLKEKETLLREIHHRVKNNLAVVSGMMQLQAFSEEDESLKDKLFDSVVRIKTMASIHELLYQSNSYSHLQLGQNIKKLVSNVTGAFQKDANITLHFDLEPVAININQAIPCSLIVNEVVTNVYKHAFDQEQKGTLHVEIFEENKIVHIRIRDNGQGLPDNFDSAFKGNNLGLQLIDTLAIQLDANYGYESLDQGTLFTLSFEKADIKGIGNAQLY</sequence>
<dbReference type="InterPro" id="IPR035965">
    <property type="entry name" value="PAS-like_dom_sf"/>
</dbReference>
<dbReference type="InterPro" id="IPR000700">
    <property type="entry name" value="PAS-assoc_C"/>
</dbReference>
<evidence type="ECO:0000256" key="3">
    <source>
        <dbReference type="ARBA" id="ARBA00022553"/>
    </source>
</evidence>
<dbReference type="Proteomes" id="UP000184041">
    <property type="component" value="Unassembled WGS sequence"/>
</dbReference>
<keyword evidence="13" id="KW-1185">Reference proteome</keyword>
<dbReference type="GO" id="GO:0000160">
    <property type="term" value="P:phosphorelay signal transduction system"/>
    <property type="evidence" value="ECO:0007669"/>
    <property type="project" value="InterPro"/>
</dbReference>
<dbReference type="InterPro" id="IPR005467">
    <property type="entry name" value="His_kinase_dom"/>
</dbReference>
<feature type="domain" description="Response regulatory" evidence="9">
    <location>
        <begin position="6"/>
        <end position="122"/>
    </location>
</feature>
<feature type="domain" description="PAS" evidence="10">
    <location>
        <begin position="137"/>
        <end position="211"/>
    </location>
</feature>
<feature type="modified residue" description="4-aspartylphosphate" evidence="6">
    <location>
        <position position="57"/>
    </location>
</feature>
<dbReference type="EC" id="2.7.13.3" evidence="2"/>
<evidence type="ECO:0000256" key="1">
    <source>
        <dbReference type="ARBA" id="ARBA00000085"/>
    </source>
</evidence>
<dbReference type="PROSITE" id="PS50110">
    <property type="entry name" value="RESPONSE_REGULATORY"/>
    <property type="match status" value="1"/>
</dbReference>
<feature type="domain" description="PAS" evidence="10">
    <location>
        <begin position="506"/>
        <end position="576"/>
    </location>
</feature>
<evidence type="ECO:0000256" key="7">
    <source>
        <dbReference type="SAM" id="Coils"/>
    </source>
</evidence>
<dbReference type="Gene3D" id="3.30.450.20">
    <property type="entry name" value="PAS domain"/>
    <property type="match status" value="6"/>
</dbReference>
<keyword evidence="7" id="KW-0175">Coiled coil</keyword>
<dbReference type="InterPro" id="IPR011006">
    <property type="entry name" value="CheY-like_superfamily"/>
</dbReference>
<dbReference type="PANTHER" id="PTHR43304">
    <property type="entry name" value="PHYTOCHROME-LIKE PROTEIN CPH1"/>
    <property type="match status" value="1"/>
</dbReference>
<feature type="coiled-coil region" evidence="7">
    <location>
        <begin position="107"/>
        <end position="137"/>
    </location>
</feature>
<dbReference type="EMBL" id="FQUS01000021">
    <property type="protein sequence ID" value="SHG21296.1"/>
    <property type="molecule type" value="Genomic_DNA"/>
</dbReference>
<dbReference type="InterPro" id="IPR036890">
    <property type="entry name" value="HATPase_C_sf"/>
</dbReference>
<feature type="domain" description="PAS" evidence="10">
    <location>
        <begin position="380"/>
        <end position="451"/>
    </location>
</feature>
<dbReference type="Gene3D" id="2.10.70.100">
    <property type="match status" value="1"/>
</dbReference>
<dbReference type="SMART" id="SM00387">
    <property type="entry name" value="HATPase_c"/>
    <property type="match status" value="1"/>
</dbReference>
<dbReference type="CDD" id="cd00156">
    <property type="entry name" value="REC"/>
    <property type="match status" value="1"/>
</dbReference>
<name>A0A1M5HZ01_9BACT</name>
<dbReference type="Gene3D" id="3.30.450.40">
    <property type="match status" value="1"/>
</dbReference>
<dbReference type="OrthoDB" id="9124519at2"/>
<dbReference type="SMART" id="SM00086">
    <property type="entry name" value="PAC"/>
    <property type="match status" value="6"/>
</dbReference>
<dbReference type="InterPro" id="IPR000014">
    <property type="entry name" value="PAS"/>
</dbReference>
<dbReference type="Pfam" id="PF08447">
    <property type="entry name" value="PAS_3"/>
    <property type="match status" value="4"/>
</dbReference>
<evidence type="ECO:0000259" key="9">
    <source>
        <dbReference type="PROSITE" id="PS50110"/>
    </source>
</evidence>
<dbReference type="InterPro" id="IPR013656">
    <property type="entry name" value="PAS_4"/>
</dbReference>
<feature type="domain" description="PAS" evidence="10">
    <location>
        <begin position="918"/>
        <end position="996"/>
    </location>
</feature>
<feature type="domain" description="PAS" evidence="10">
    <location>
        <begin position="800"/>
        <end position="870"/>
    </location>
</feature>
<dbReference type="SUPFAM" id="SSF55781">
    <property type="entry name" value="GAF domain-like"/>
    <property type="match status" value="1"/>
</dbReference>
<dbReference type="SUPFAM" id="SSF52172">
    <property type="entry name" value="CheY-like"/>
    <property type="match status" value="1"/>
</dbReference>
<evidence type="ECO:0000256" key="5">
    <source>
        <dbReference type="ARBA" id="ARBA00022777"/>
    </source>
</evidence>
<dbReference type="PROSITE" id="PS50112">
    <property type="entry name" value="PAS"/>
    <property type="match status" value="5"/>
</dbReference>
<dbReference type="PANTHER" id="PTHR43304:SF1">
    <property type="entry name" value="PAC DOMAIN-CONTAINING PROTEIN"/>
    <property type="match status" value="1"/>
</dbReference>
<evidence type="ECO:0000313" key="12">
    <source>
        <dbReference type="EMBL" id="SHG21296.1"/>
    </source>
</evidence>
<evidence type="ECO:0000259" key="11">
    <source>
        <dbReference type="PROSITE" id="PS50113"/>
    </source>
</evidence>
<dbReference type="InterPro" id="IPR029016">
    <property type="entry name" value="GAF-like_dom_sf"/>
</dbReference>
<evidence type="ECO:0000256" key="4">
    <source>
        <dbReference type="ARBA" id="ARBA00022679"/>
    </source>
</evidence>
<feature type="domain" description="PAC" evidence="11">
    <location>
        <begin position="213"/>
        <end position="264"/>
    </location>
</feature>
<dbReference type="Pfam" id="PF00072">
    <property type="entry name" value="Response_reg"/>
    <property type="match status" value="1"/>
</dbReference>
<gene>
    <name evidence="12" type="ORF">SAMN05443144_12180</name>
</gene>
<dbReference type="CDD" id="cd00130">
    <property type="entry name" value="PAS"/>
    <property type="match status" value="5"/>
</dbReference>
<dbReference type="Pfam" id="PF13188">
    <property type="entry name" value="PAS_8"/>
    <property type="match status" value="1"/>
</dbReference>
<comment type="catalytic activity">
    <reaction evidence="1">
        <text>ATP + protein L-histidine = ADP + protein N-phospho-L-histidine.</text>
        <dbReference type="EC" id="2.7.13.3"/>
    </reaction>
</comment>
<dbReference type="SMART" id="SM00091">
    <property type="entry name" value="PAS"/>
    <property type="match status" value="5"/>
</dbReference>
<dbReference type="Pfam" id="PF07568">
    <property type="entry name" value="HisKA_2"/>
    <property type="match status" value="1"/>
</dbReference>
<dbReference type="Gene3D" id="3.40.50.2300">
    <property type="match status" value="1"/>
</dbReference>
<dbReference type="NCBIfam" id="TIGR00229">
    <property type="entry name" value="sensory_box"/>
    <property type="match status" value="5"/>
</dbReference>
<dbReference type="InterPro" id="IPR001789">
    <property type="entry name" value="Sig_transdc_resp-reg_receiver"/>
</dbReference>
<evidence type="ECO:0000256" key="2">
    <source>
        <dbReference type="ARBA" id="ARBA00012438"/>
    </source>
</evidence>
<keyword evidence="5" id="KW-0418">Kinase</keyword>
<dbReference type="SUPFAM" id="SSF55874">
    <property type="entry name" value="ATPase domain of HSP90 chaperone/DNA topoisomerase II/histidine kinase"/>
    <property type="match status" value="1"/>
</dbReference>
<evidence type="ECO:0000313" key="13">
    <source>
        <dbReference type="Proteomes" id="UP000184041"/>
    </source>
</evidence>
<reference evidence="12 13" key="1">
    <citation type="submission" date="2016-11" db="EMBL/GenBank/DDBJ databases">
        <authorList>
            <person name="Jaros S."/>
            <person name="Januszkiewicz K."/>
            <person name="Wedrychowicz H."/>
        </authorList>
    </citation>
    <scope>NUCLEOTIDE SEQUENCE [LARGE SCALE GENOMIC DNA]</scope>
    <source>
        <strain evidence="12 13">DSM 21986</strain>
    </source>
</reference>
<evidence type="ECO:0000259" key="10">
    <source>
        <dbReference type="PROSITE" id="PS50112"/>
    </source>
</evidence>
<dbReference type="InterPro" id="IPR052162">
    <property type="entry name" value="Sensor_kinase/Photoreceptor"/>
</dbReference>
<dbReference type="InterPro" id="IPR013655">
    <property type="entry name" value="PAS_fold_3"/>
</dbReference>
<feature type="domain" description="PAC" evidence="11">
    <location>
        <begin position="1001"/>
        <end position="1053"/>
    </location>
</feature>
<dbReference type="AlphaFoldDB" id="A0A1M5HZ01"/>
<evidence type="ECO:0000259" key="8">
    <source>
        <dbReference type="PROSITE" id="PS50109"/>
    </source>
</evidence>
<feature type="domain" description="Histidine kinase" evidence="8">
    <location>
        <begin position="1064"/>
        <end position="1258"/>
    </location>
</feature>
<dbReference type="InterPro" id="IPR001610">
    <property type="entry name" value="PAC"/>
</dbReference>
<feature type="domain" description="PAC" evidence="11">
    <location>
        <begin position="335"/>
        <end position="386"/>
    </location>
</feature>
<accession>A0A1M5HZ01</accession>
<dbReference type="PROSITE" id="PS50113">
    <property type="entry name" value="PAC"/>
    <property type="match status" value="3"/>
</dbReference>
<dbReference type="Pfam" id="PF08448">
    <property type="entry name" value="PAS_4"/>
    <property type="match status" value="1"/>
</dbReference>
<dbReference type="GO" id="GO:0004673">
    <property type="term" value="F:protein histidine kinase activity"/>
    <property type="evidence" value="ECO:0007669"/>
    <property type="project" value="UniProtKB-EC"/>
</dbReference>
<keyword evidence="4" id="KW-0808">Transferase</keyword>
<dbReference type="SMART" id="SM00448">
    <property type="entry name" value="REC"/>
    <property type="match status" value="1"/>
</dbReference>
<dbReference type="InterPro" id="IPR011495">
    <property type="entry name" value="Sig_transdc_His_kin_sub2_dim/P"/>
</dbReference>
<dbReference type="STRING" id="1194090.SAMN05443144_12180"/>
<dbReference type="Gene3D" id="3.30.565.10">
    <property type="entry name" value="Histidine kinase-like ATPase, C-terminal domain"/>
    <property type="match status" value="1"/>
</dbReference>